<sequence length="187" mass="19898">MLSNRRSLMGGPVGGPMSIDKSNPNRATWCRRASSFTMPPPGAYADTAPPVYNDNQPHCQMPSVLTSTTPEIPGHRVVRVIGSVYGNTSAALPKDGVKMWLKAAVGMGAEVRSLTNIIYGARDSATDRMVMDCVSRGGNAIVGMSFTEGEIAGCATVSVQGTAVYMEISPRKGGIEDPFKEETLKEE</sequence>
<name>A0ABR3Y725_9PEZI</name>
<organism evidence="3 4">
    <name type="scientific">Diaporthe australafricana</name>
    <dbReference type="NCBI Taxonomy" id="127596"/>
    <lineage>
        <taxon>Eukaryota</taxon>
        <taxon>Fungi</taxon>
        <taxon>Dikarya</taxon>
        <taxon>Ascomycota</taxon>
        <taxon>Pezizomycotina</taxon>
        <taxon>Sordariomycetes</taxon>
        <taxon>Sordariomycetidae</taxon>
        <taxon>Diaporthales</taxon>
        <taxon>Diaporthaceae</taxon>
        <taxon>Diaporthe</taxon>
    </lineage>
</organism>
<comment type="similarity">
    <text evidence="1">Belongs to the UPF0145 family.</text>
</comment>
<feature type="region of interest" description="Disordered" evidence="2">
    <location>
        <begin position="1"/>
        <end position="25"/>
    </location>
</feature>
<evidence type="ECO:0000313" key="3">
    <source>
        <dbReference type="EMBL" id="KAL1884087.1"/>
    </source>
</evidence>
<dbReference type="Proteomes" id="UP001583177">
    <property type="component" value="Unassembled WGS sequence"/>
</dbReference>
<accession>A0ABR3Y725</accession>
<dbReference type="PANTHER" id="PTHR34068:SF2">
    <property type="entry name" value="UPF0145 PROTEIN SCO3412"/>
    <property type="match status" value="1"/>
</dbReference>
<reference evidence="3 4" key="1">
    <citation type="journal article" date="2024" name="IMA Fungus">
        <title>IMA Genome - F19 : A genome assembly and annotation guide to empower mycologists, including annotated draft genome sequences of Ceratocystis pirilliformis, Diaporthe australafricana, Fusarium ophioides, Paecilomyces lecythidis, and Sporothrix stenoceras.</title>
        <authorList>
            <person name="Aylward J."/>
            <person name="Wilson A.M."/>
            <person name="Visagie C.M."/>
            <person name="Spraker J."/>
            <person name="Barnes I."/>
            <person name="Buitendag C."/>
            <person name="Ceriani C."/>
            <person name="Del Mar Angel L."/>
            <person name="du Plessis D."/>
            <person name="Fuchs T."/>
            <person name="Gasser K."/>
            <person name="Kramer D."/>
            <person name="Li W."/>
            <person name="Munsamy K."/>
            <person name="Piso A."/>
            <person name="Price J.L."/>
            <person name="Sonnekus B."/>
            <person name="Thomas C."/>
            <person name="van der Nest A."/>
            <person name="van Dijk A."/>
            <person name="van Heerden A."/>
            <person name="van Vuuren N."/>
            <person name="Yilmaz N."/>
            <person name="Duong T.A."/>
            <person name="van der Merwe N.A."/>
            <person name="Wingfield M.J."/>
            <person name="Wingfield B.D."/>
        </authorList>
    </citation>
    <scope>NUCLEOTIDE SEQUENCE [LARGE SCALE GENOMIC DNA]</scope>
    <source>
        <strain evidence="3 4">CMW 18300</strain>
    </source>
</reference>
<dbReference type="EMBL" id="JAWRVE010000001">
    <property type="protein sequence ID" value="KAL1884087.1"/>
    <property type="molecule type" value="Genomic_DNA"/>
</dbReference>
<dbReference type="Gene3D" id="3.30.110.70">
    <property type="entry name" value="Hypothetical protein apc22750. Chain B"/>
    <property type="match status" value="1"/>
</dbReference>
<comment type="caution">
    <text evidence="3">The sequence shown here is derived from an EMBL/GenBank/DDBJ whole genome shotgun (WGS) entry which is preliminary data.</text>
</comment>
<proteinExistence type="inferred from homology"/>
<keyword evidence="4" id="KW-1185">Reference proteome</keyword>
<dbReference type="SUPFAM" id="SSF117782">
    <property type="entry name" value="YbjQ-like"/>
    <property type="match status" value="1"/>
</dbReference>
<protein>
    <submittedName>
        <fullName evidence="3">Uncharacterized protein</fullName>
    </submittedName>
</protein>
<dbReference type="Pfam" id="PF01906">
    <property type="entry name" value="YbjQ_1"/>
    <property type="match status" value="1"/>
</dbReference>
<evidence type="ECO:0000256" key="1">
    <source>
        <dbReference type="ARBA" id="ARBA00010751"/>
    </source>
</evidence>
<evidence type="ECO:0000313" key="4">
    <source>
        <dbReference type="Proteomes" id="UP001583177"/>
    </source>
</evidence>
<evidence type="ECO:0000256" key="2">
    <source>
        <dbReference type="SAM" id="MobiDB-lite"/>
    </source>
</evidence>
<dbReference type="InterPro" id="IPR002765">
    <property type="entry name" value="UPF0145_YbjQ-like"/>
</dbReference>
<dbReference type="InterPro" id="IPR035439">
    <property type="entry name" value="UPF0145_dom_sf"/>
</dbReference>
<gene>
    <name evidence="3" type="ORF">Daus18300_000198</name>
</gene>
<dbReference type="PANTHER" id="PTHR34068">
    <property type="entry name" value="UPF0145 PROTEIN YBJQ"/>
    <property type="match status" value="1"/>
</dbReference>